<dbReference type="Proteomes" id="UP000324832">
    <property type="component" value="Unassembled WGS sequence"/>
</dbReference>
<dbReference type="InterPro" id="IPR036568">
    <property type="entry name" value="GGCT-like_sf"/>
</dbReference>
<evidence type="ECO:0000313" key="7">
    <source>
        <dbReference type="Proteomes" id="UP000324832"/>
    </source>
</evidence>
<dbReference type="Gene3D" id="3.10.490.10">
    <property type="entry name" value="Gamma-glutamyl cyclotransferase-like"/>
    <property type="match status" value="1"/>
</dbReference>
<dbReference type="PANTHER" id="PTHR12935">
    <property type="entry name" value="GAMMA-GLUTAMYLCYCLOTRANSFERASE"/>
    <property type="match status" value="1"/>
</dbReference>
<dbReference type="InterPro" id="IPR017939">
    <property type="entry name" value="G-Glutamylcylcotransferase"/>
</dbReference>
<evidence type="ECO:0000256" key="2">
    <source>
        <dbReference type="ARBA" id="ARBA00023239"/>
    </source>
</evidence>
<dbReference type="InterPro" id="IPR013024">
    <property type="entry name" value="GGCT-like"/>
</dbReference>
<dbReference type="EMBL" id="FZQP02000007">
    <property type="protein sequence ID" value="VVC86679.1"/>
    <property type="molecule type" value="Genomic_DNA"/>
</dbReference>
<reference evidence="6 7" key="1">
    <citation type="submission" date="2017-07" db="EMBL/GenBank/DDBJ databases">
        <authorList>
            <person name="Talla V."/>
            <person name="Backstrom N."/>
        </authorList>
    </citation>
    <scope>NUCLEOTIDE SEQUENCE [LARGE SCALE GENOMIC DNA]</scope>
</reference>
<keyword evidence="5" id="KW-0732">Signal</keyword>
<feature type="binding site" evidence="4">
    <location>
        <begin position="26"/>
        <end position="31"/>
    </location>
    <ligand>
        <name>substrate</name>
    </ligand>
</feature>
<dbReference type="Pfam" id="PF13772">
    <property type="entry name" value="AIG2_2"/>
    <property type="match status" value="1"/>
</dbReference>
<accession>A0A5E4PN11</accession>
<proteinExistence type="predicted"/>
<evidence type="ECO:0000313" key="6">
    <source>
        <dbReference type="EMBL" id="VVC86679.1"/>
    </source>
</evidence>
<dbReference type="GO" id="GO:0003839">
    <property type="term" value="F:gamma-glutamylcyclotransferase activity"/>
    <property type="evidence" value="ECO:0007669"/>
    <property type="project" value="UniProtKB-EC"/>
</dbReference>
<dbReference type="EC" id="4.3.2.9" evidence="1"/>
<evidence type="ECO:0000256" key="4">
    <source>
        <dbReference type="PIRSR" id="PIRSR617939-2"/>
    </source>
</evidence>
<feature type="binding site" evidence="4">
    <location>
        <position position="148"/>
    </location>
    <ligand>
        <name>substrate</name>
    </ligand>
</feature>
<evidence type="ECO:0000256" key="1">
    <source>
        <dbReference type="ARBA" id="ARBA00012346"/>
    </source>
</evidence>
<dbReference type="CDD" id="cd06661">
    <property type="entry name" value="GGCT_like"/>
    <property type="match status" value="1"/>
</dbReference>
<dbReference type="AlphaFoldDB" id="A0A5E4PN11"/>
<keyword evidence="2" id="KW-0456">Lyase</keyword>
<dbReference type="SUPFAM" id="SSF110857">
    <property type="entry name" value="Gamma-glutamyl cyclotransferase-like"/>
    <property type="match status" value="1"/>
</dbReference>
<protein>
    <recommendedName>
        <fullName evidence="1">gamma-glutamylcyclotransferase</fullName>
        <ecNumber evidence="1">4.3.2.9</ecNumber>
    </recommendedName>
</protein>
<dbReference type="PANTHER" id="PTHR12935:SF0">
    <property type="entry name" value="GAMMA-GLUTAMYLCYCLOTRANSFERASE"/>
    <property type="match status" value="1"/>
</dbReference>
<feature type="chain" id="PRO_5022776167" description="gamma-glutamylcyclotransferase" evidence="5">
    <location>
        <begin position="19"/>
        <end position="211"/>
    </location>
</feature>
<feature type="active site" description="Proton acceptor" evidence="3">
    <location>
        <position position="101"/>
    </location>
</feature>
<evidence type="ECO:0000256" key="5">
    <source>
        <dbReference type="SAM" id="SignalP"/>
    </source>
</evidence>
<sequence length="211" mass="24033">MLIYMFMLVFIDASKVLPDYNDSVLYFAYGSNLYKRRMQINVPSAVFIGPAVLKDYRLDFNKYSSNWRGAAATIVEDPGNVVWGAVWSMNPGEILKLDKQEEGYFAKSVRVHTTEGFEITARTYQMFENPPKARTNFLPEDRRPSDTYLEVILMGAIESGLPAEFIQLLKTFPTNVQTAQESILTSLGYPFIGRSFKNIIPLCTIRLNITE</sequence>
<organism evidence="6 7">
    <name type="scientific">Leptidea sinapis</name>
    <dbReference type="NCBI Taxonomy" id="189913"/>
    <lineage>
        <taxon>Eukaryota</taxon>
        <taxon>Metazoa</taxon>
        <taxon>Ecdysozoa</taxon>
        <taxon>Arthropoda</taxon>
        <taxon>Hexapoda</taxon>
        <taxon>Insecta</taxon>
        <taxon>Pterygota</taxon>
        <taxon>Neoptera</taxon>
        <taxon>Endopterygota</taxon>
        <taxon>Lepidoptera</taxon>
        <taxon>Glossata</taxon>
        <taxon>Ditrysia</taxon>
        <taxon>Papilionoidea</taxon>
        <taxon>Pieridae</taxon>
        <taxon>Dismorphiinae</taxon>
        <taxon>Leptidea</taxon>
    </lineage>
</organism>
<feature type="signal peptide" evidence="5">
    <location>
        <begin position="1"/>
        <end position="18"/>
    </location>
</feature>
<name>A0A5E4PN11_9NEOP</name>
<keyword evidence="7" id="KW-1185">Reference proteome</keyword>
<evidence type="ECO:0000256" key="3">
    <source>
        <dbReference type="PIRSR" id="PIRSR617939-1"/>
    </source>
</evidence>
<gene>
    <name evidence="6" type="ORF">LSINAPIS_LOCUS456</name>
</gene>